<protein>
    <submittedName>
        <fullName evidence="2">Uncharacterized protein</fullName>
    </submittedName>
</protein>
<feature type="compositionally biased region" description="Basic and acidic residues" evidence="1">
    <location>
        <begin position="71"/>
        <end position="101"/>
    </location>
</feature>
<feature type="non-terminal residue" evidence="2">
    <location>
        <position position="1"/>
    </location>
</feature>
<evidence type="ECO:0000313" key="2">
    <source>
        <dbReference type="EMBL" id="TCO11626.1"/>
    </source>
</evidence>
<proteinExistence type="predicted"/>
<accession>A0ABY2B8P9</accession>
<keyword evidence="3" id="KW-1185">Reference proteome</keyword>
<evidence type="ECO:0000313" key="3">
    <source>
        <dbReference type="Proteomes" id="UP000295818"/>
    </source>
</evidence>
<gene>
    <name evidence="2" type="ORF">EV644_13068</name>
</gene>
<dbReference type="EMBL" id="SLWM01000030">
    <property type="protein sequence ID" value="TCO11626.1"/>
    <property type="molecule type" value="Genomic_DNA"/>
</dbReference>
<feature type="region of interest" description="Disordered" evidence="1">
    <location>
        <begin position="1"/>
        <end position="101"/>
    </location>
</feature>
<comment type="caution">
    <text evidence="2">The sequence shown here is derived from an EMBL/GenBank/DDBJ whole genome shotgun (WGS) entry which is preliminary data.</text>
</comment>
<feature type="compositionally biased region" description="Low complexity" evidence="1">
    <location>
        <begin position="17"/>
        <end position="36"/>
    </location>
</feature>
<sequence length="101" mass="10910">RDRGASDSAARNHAHHPAPTTTENTPAAQFDPWADTDPPDPASGNHTRPPGDPTPGPRALHHAGNPVPTTIDDRDERTSDERDLGRGRLDDRGVRLEVGDR</sequence>
<evidence type="ECO:0000256" key="1">
    <source>
        <dbReference type="SAM" id="MobiDB-lite"/>
    </source>
</evidence>
<dbReference type="Proteomes" id="UP000295818">
    <property type="component" value="Unassembled WGS sequence"/>
</dbReference>
<name>A0ABY2B8P9_9ACTN</name>
<organism evidence="2 3">
    <name type="scientific">Kribbella orskensis</name>
    <dbReference type="NCBI Taxonomy" id="2512216"/>
    <lineage>
        <taxon>Bacteria</taxon>
        <taxon>Bacillati</taxon>
        <taxon>Actinomycetota</taxon>
        <taxon>Actinomycetes</taxon>
        <taxon>Propionibacteriales</taxon>
        <taxon>Kribbellaceae</taxon>
        <taxon>Kribbella</taxon>
    </lineage>
</organism>
<dbReference type="RefSeq" id="WP_199240288.1">
    <property type="nucleotide sequence ID" value="NZ_SLWM01000030.1"/>
</dbReference>
<reference evidence="2 3" key="1">
    <citation type="journal article" date="2015" name="Stand. Genomic Sci.">
        <title>Genomic Encyclopedia of Bacterial and Archaeal Type Strains, Phase III: the genomes of soil and plant-associated and newly described type strains.</title>
        <authorList>
            <person name="Whitman W.B."/>
            <person name="Woyke T."/>
            <person name="Klenk H.P."/>
            <person name="Zhou Y."/>
            <person name="Lilburn T.G."/>
            <person name="Beck B.J."/>
            <person name="De Vos P."/>
            <person name="Vandamme P."/>
            <person name="Eisen J.A."/>
            <person name="Garrity G."/>
            <person name="Hugenholtz P."/>
            <person name="Kyrpides N.C."/>
        </authorList>
    </citation>
    <scope>NUCLEOTIDE SEQUENCE [LARGE SCALE GENOMIC DNA]</scope>
    <source>
        <strain evidence="2 3">VKM Ac-2538</strain>
    </source>
</reference>